<evidence type="ECO:0000313" key="2">
    <source>
        <dbReference type="EMBL" id="CAI8001737.1"/>
    </source>
</evidence>
<dbReference type="AlphaFoldDB" id="A0AA35R3D1"/>
<evidence type="ECO:0000313" key="3">
    <source>
        <dbReference type="Proteomes" id="UP001174909"/>
    </source>
</evidence>
<feature type="region of interest" description="Disordered" evidence="1">
    <location>
        <begin position="214"/>
        <end position="233"/>
    </location>
</feature>
<accession>A0AA35R3D1</accession>
<dbReference type="InterPro" id="IPR036322">
    <property type="entry name" value="WD40_repeat_dom_sf"/>
</dbReference>
<dbReference type="SUPFAM" id="SSF50978">
    <property type="entry name" value="WD40 repeat-like"/>
    <property type="match status" value="1"/>
</dbReference>
<dbReference type="GO" id="GO:0032006">
    <property type="term" value="P:regulation of TOR signaling"/>
    <property type="evidence" value="ECO:0007669"/>
    <property type="project" value="TreeGrafter"/>
</dbReference>
<dbReference type="PANTHER" id="PTHR16317">
    <property type="entry name" value="INTEGRIN ALPHA REPEAT DOMAIN-CONTAINING"/>
    <property type="match status" value="1"/>
</dbReference>
<dbReference type="InterPro" id="IPR028994">
    <property type="entry name" value="Integrin_alpha_N"/>
</dbReference>
<comment type="caution">
    <text evidence="2">The sequence shown here is derived from an EMBL/GenBank/DDBJ whole genome shotgun (WGS) entry which is preliminary data.</text>
</comment>
<dbReference type="InterPro" id="IPR031793">
    <property type="entry name" value="KICSTOR_ITFG2"/>
</dbReference>
<keyword evidence="3" id="KW-1185">Reference proteome</keyword>
<sequence length="469" mass="50324">MMRSVSFVDRLEFEFAGNHSSHGLCLGDVDGDGLNELVVGSVDGVLAIFKEIKNTKPWRKCSDLGMITSVAVGDILNKKKNLVIVSTTEGLCHIFDFHQNQTNSGKGSSEEGSKTGTGIRPIHSQYLSLNVKTLLVDCIDPGGAVDVFVGHTDRAVGAYRWDSDTHSLVALTERLPLNGQVGSLSVGVVPGRSGGCGQLLVSQAGGTCIPLVYSSSHTPRDGNGTKTGNRNETETGAEAGAELPSNGWMVELTYQKGSVDGIIGVVQRRNPIVGTEIVGNITPAPQSIDHSSSSSSSSGNQVGRKGDGTGLCGTLTALCTLDGSIKLLKDENKQWELQVDHSIFSLHCLDTTGCGGDEIVGCAWDGMTYIVDQKRNVVKFNFGENVCAFSAGKYGCEGRDVPCLVYTTFHGQIFIYRNVTLPSIPSTNMLQSLKTNDFPVEVRQKWDSFTDVQKRTHIRDCLYAPHSQS</sequence>
<reference evidence="2" key="1">
    <citation type="submission" date="2023-03" db="EMBL/GenBank/DDBJ databases">
        <authorList>
            <person name="Steffen K."/>
            <person name="Cardenas P."/>
        </authorList>
    </citation>
    <scope>NUCLEOTIDE SEQUENCE</scope>
</reference>
<evidence type="ECO:0000256" key="1">
    <source>
        <dbReference type="SAM" id="MobiDB-lite"/>
    </source>
</evidence>
<feature type="region of interest" description="Disordered" evidence="1">
    <location>
        <begin position="283"/>
        <end position="305"/>
    </location>
</feature>
<dbReference type="PANTHER" id="PTHR16317:SF1">
    <property type="entry name" value="KICSTOR COMPLEX PROTEIN ITFG2"/>
    <property type="match status" value="1"/>
</dbReference>
<dbReference type="Pfam" id="PF15907">
    <property type="entry name" value="Itfg2"/>
    <property type="match status" value="1"/>
</dbReference>
<dbReference type="Proteomes" id="UP001174909">
    <property type="component" value="Unassembled WGS sequence"/>
</dbReference>
<protein>
    <submittedName>
        <fullName evidence="2">KICSTOR complex protein ITFG2</fullName>
    </submittedName>
</protein>
<gene>
    <name evidence="2" type="ORF">GBAR_LOCUS3254</name>
</gene>
<dbReference type="EMBL" id="CASHTH010000450">
    <property type="protein sequence ID" value="CAI8001737.1"/>
    <property type="molecule type" value="Genomic_DNA"/>
</dbReference>
<proteinExistence type="predicted"/>
<dbReference type="SUPFAM" id="SSF69318">
    <property type="entry name" value="Integrin alpha N-terminal domain"/>
    <property type="match status" value="1"/>
</dbReference>
<name>A0AA35R3D1_GEOBA</name>
<organism evidence="2 3">
    <name type="scientific">Geodia barretti</name>
    <name type="common">Barrett's horny sponge</name>
    <dbReference type="NCBI Taxonomy" id="519541"/>
    <lineage>
        <taxon>Eukaryota</taxon>
        <taxon>Metazoa</taxon>
        <taxon>Porifera</taxon>
        <taxon>Demospongiae</taxon>
        <taxon>Heteroscleromorpha</taxon>
        <taxon>Tetractinellida</taxon>
        <taxon>Astrophorina</taxon>
        <taxon>Geodiidae</taxon>
        <taxon>Geodia</taxon>
    </lineage>
</organism>